<evidence type="ECO:0008006" key="3">
    <source>
        <dbReference type="Google" id="ProtNLM"/>
    </source>
</evidence>
<dbReference type="AlphaFoldDB" id="A0AAV6S3C4"/>
<dbReference type="Proteomes" id="UP000693946">
    <property type="component" value="Linkage Group LG16"/>
</dbReference>
<accession>A0AAV6S3C4</accession>
<protein>
    <recommendedName>
        <fullName evidence="3">Transposase</fullName>
    </recommendedName>
</protein>
<sequence>MKSTSRDDFQEKNKTNCIQKAKLNFAKEYKEKPGGCWQHILWSDETKINLFRSDGIQRVGCGPGQDVHSDCRVPTVKHGDPSLIYKATPRSIITGFLSEMQTLQHAVAATHR</sequence>
<proteinExistence type="predicted"/>
<organism evidence="1 2">
    <name type="scientific">Solea senegalensis</name>
    <name type="common">Senegalese sole</name>
    <dbReference type="NCBI Taxonomy" id="28829"/>
    <lineage>
        <taxon>Eukaryota</taxon>
        <taxon>Metazoa</taxon>
        <taxon>Chordata</taxon>
        <taxon>Craniata</taxon>
        <taxon>Vertebrata</taxon>
        <taxon>Euteleostomi</taxon>
        <taxon>Actinopterygii</taxon>
        <taxon>Neopterygii</taxon>
        <taxon>Teleostei</taxon>
        <taxon>Neoteleostei</taxon>
        <taxon>Acanthomorphata</taxon>
        <taxon>Carangaria</taxon>
        <taxon>Pleuronectiformes</taxon>
        <taxon>Pleuronectoidei</taxon>
        <taxon>Soleidae</taxon>
        <taxon>Solea</taxon>
    </lineage>
</organism>
<dbReference type="EMBL" id="JAGKHQ010000008">
    <property type="protein sequence ID" value="KAG7510346.1"/>
    <property type="molecule type" value="Genomic_DNA"/>
</dbReference>
<evidence type="ECO:0000313" key="2">
    <source>
        <dbReference type="Proteomes" id="UP000693946"/>
    </source>
</evidence>
<comment type="caution">
    <text evidence="1">The sequence shown here is derived from an EMBL/GenBank/DDBJ whole genome shotgun (WGS) entry which is preliminary data.</text>
</comment>
<evidence type="ECO:0000313" key="1">
    <source>
        <dbReference type="EMBL" id="KAG7510346.1"/>
    </source>
</evidence>
<name>A0AAV6S3C4_SOLSE</name>
<reference evidence="1 2" key="1">
    <citation type="journal article" date="2021" name="Sci. Rep.">
        <title>Chromosome anchoring in Senegalese sole (Solea senegalensis) reveals sex-associated markers and genome rearrangements in flatfish.</title>
        <authorList>
            <person name="Guerrero-Cozar I."/>
            <person name="Gomez-Garrido J."/>
            <person name="Berbel C."/>
            <person name="Martinez-Blanch J.F."/>
            <person name="Alioto T."/>
            <person name="Claros M.G."/>
            <person name="Gagnaire P.A."/>
            <person name="Manchado M."/>
        </authorList>
    </citation>
    <scope>NUCLEOTIDE SEQUENCE [LARGE SCALE GENOMIC DNA]</scope>
    <source>
        <strain evidence="1">Sse05_10M</strain>
    </source>
</reference>
<keyword evidence="2" id="KW-1185">Reference proteome</keyword>
<gene>
    <name evidence="1" type="ORF">JOB18_019585</name>
</gene>